<proteinExistence type="inferred from homology"/>
<dbReference type="InterPro" id="IPR011095">
    <property type="entry name" value="Dala_Dala_lig_C"/>
</dbReference>
<keyword evidence="3" id="KW-0547">Nucleotide-binding</keyword>
<evidence type="ECO:0000256" key="3">
    <source>
        <dbReference type="PROSITE-ProRule" id="PRU00409"/>
    </source>
</evidence>
<dbReference type="GO" id="GO:0046872">
    <property type="term" value="F:metal ion binding"/>
    <property type="evidence" value="ECO:0007669"/>
    <property type="project" value="InterPro"/>
</dbReference>
<dbReference type="Proteomes" id="UP000078396">
    <property type="component" value="Unassembled WGS sequence"/>
</dbReference>
<comment type="similarity">
    <text evidence="1">Belongs to the D-alanine--D-alanine ligase family.</text>
</comment>
<dbReference type="GO" id="GO:0008716">
    <property type="term" value="F:D-alanine-D-alanine ligase activity"/>
    <property type="evidence" value="ECO:0007669"/>
    <property type="project" value="InterPro"/>
</dbReference>
<protein>
    <submittedName>
        <fullName evidence="5">D-alanine--D-alanine ligase</fullName>
    </submittedName>
</protein>
<dbReference type="AlphaFoldDB" id="A0A178M192"/>
<dbReference type="Gene3D" id="3.40.50.20">
    <property type="match status" value="1"/>
</dbReference>
<dbReference type="Gene3D" id="3.30.470.20">
    <property type="entry name" value="ATP-grasp fold, B domain"/>
    <property type="match status" value="1"/>
</dbReference>
<dbReference type="STRING" id="912594.AWC12_04175"/>
<gene>
    <name evidence="5" type="ORF">A4X20_12730</name>
</gene>
<dbReference type="eggNOG" id="COG1181">
    <property type="taxonomic scope" value="Bacteria"/>
</dbReference>
<accession>A0A178M192</accession>
<organism evidence="5 6">
    <name type="scientific">Mycolicibacterium iranicum</name>
    <name type="common">Mycobacterium iranicum</name>
    <dbReference type="NCBI Taxonomy" id="912594"/>
    <lineage>
        <taxon>Bacteria</taxon>
        <taxon>Bacillati</taxon>
        <taxon>Actinomycetota</taxon>
        <taxon>Actinomycetes</taxon>
        <taxon>Mycobacteriales</taxon>
        <taxon>Mycobacteriaceae</taxon>
        <taxon>Mycolicibacterium</taxon>
    </lineage>
</organism>
<feature type="domain" description="ATP-grasp" evidence="4">
    <location>
        <begin position="133"/>
        <end position="341"/>
    </location>
</feature>
<comment type="caution">
    <text evidence="5">The sequence shown here is derived from an EMBL/GenBank/DDBJ whole genome shotgun (WGS) entry which is preliminary data.</text>
</comment>
<dbReference type="PROSITE" id="PS50975">
    <property type="entry name" value="ATP_GRASP"/>
    <property type="match status" value="1"/>
</dbReference>
<dbReference type="InterPro" id="IPR013815">
    <property type="entry name" value="ATP_grasp_subdomain_1"/>
</dbReference>
<keyword evidence="3" id="KW-0067">ATP-binding</keyword>
<dbReference type="PANTHER" id="PTHR23132:SF23">
    <property type="entry name" value="D-ALANINE--D-ALANINE LIGASE B"/>
    <property type="match status" value="1"/>
</dbReference>
<name>A0A178M192_MYCIR</name>
<evidence type="ECO:0000313" key="5">
    <source>
        <dbReference type="EMBL" id="OAN41471.1"/>
    </source>
</evidence>
<dbReference type="SUPFAM" id="SSF56059">
    <property type="entry name" value="Glutathione synthetase ATP-binding domain-like"/>
    <property type="match status" value="1"/>
</dbReference>
<reference evidence="5 6" key="1">
    <citation type="submission" date="2016-04" db="EMBL/GenBank/DDBJ databases">
        <title>Draft Genome Sequences of Staphylococcus capitis Strain H36, S. capitis Strain H65, S. cohnii Strain H62, S. hominis Strain H69, Mycobacterium iranicum Strain H39, Plantibacter sp. Strain H53, Pseudomonas oryzihabitans Strain H72, and Microbacterium sp. Strain H83, isolated from residential settings.</title>
        <authorList>
            <person name="Lymperopoulou D."/>
            <person name="Adams R.I."/>
            <person name="Lindow S."/>
            <person name="Coil D.A."/>
            <person name="Jospin G."/>
            <person name="Eisen J.A."/>
        </authorList>
    </citation>
    <scope>NUCLEOTIDE SEQUENCE [LARGE SCALE GENOMIC DNA]</scope>
    <source>
        <strain evidence="5 6">H39</strain>
    </source>
</reference>
<dbReference type="PANTHER" id="PTHR23132">
    <property type="entry name" value="D-ALANINE--D-ALANINE LIGASE"/>
    <property type="match status" value="1"/>
</dbReference>
<sequence length="346" mass="37275">MATDPGPVRTVLQLVGSPVDEFFADLSRLYAGASIEALADTGRYRMHVAYVAPGGCWSFPADLAPCSLASASPMSLPQAISHIVRLSPDVMVPQMFCRPGMTVYRSLFDALRIPYLGSRGDVMAVGADKAKARAIVAAAGVRVPAGRVVRDRTRTDLSYPVVVKPVSSDNSVGVTLVDCDDDYDAAVDEALAHDDAALIETFVPLGREVRCGILVRDGELIGLPLEEYAVDAVAKPIRTREDKLARDKDGELHLMAKSADRAWTVPTDDPVTQRVWAAARRCHRALGCRDYSLFDFRIDPSGEPWFLEAGLYCSFAPSSVVATMAAAAGVDLQTLFEESLAELAGR</sequence>
<evidence type="ECO:0000256" key="2">
    <source>
        <dbReference type="ARBA" id="ARBA00022598"/>
    </source>
</evidence>
<dbReference type="Pfam" id="PF07478">
    <property type="entry name" value="Dala_Dala_lig_C"/>
    <property type="match status" value="1"/>
</dbReference>
<dbReference type="EMBL" id="LWCS01000003">
    <property type="protein sequence ID" value="OAN41471.1"/>
    <property type="molecule type" value="Genomic_DNA"/>
</dbReference>
<dbReference type="GO" id="GO:0005524">
    <property type="term" value="F:ATP binding"/>
    <property type="evidence" value="ECO:0007669"/>
    <property type="project" value="UniProtKB-UniRule"/>
</dbReference>
<evidence type="ECO:0000256" key="1">
    <source>
        <dbReference type="ARBA" id="ARBA00010871"/>
    </source>
</evidence>
<keyword evidence="2 5" id="KW-0436">Ligase</keyword>
<evidence type="ECO:0000259" key="4">
    <source>
        <dbReference type="PROSITE" id="PS50975"/>
    </source>
</evidence>
<dbReference type="InterPro" id="IPR011761">
    <property type="entry name" value="ATP-grasp"/>
</dbReference>
<evidence type="ECO:0000313" key="6">
    <source>
        <dbReference type="Proteomes" id="UP000078396"/>
    </source>
</evidence>
<dbReference type="Gene3D" id="3.30.1490.20">
    <property type="entry name" value="ATP-grasp fold, A domain"/>
    <property type="match status" value="1"/>
</dbReference>